<keyword evidence="8" id="KW-1185">Reference proteome</keyword>
<accession>A0A9E7SWM8</accession>
<dbReference type="AlphaFoldDB" id="A0A9E7SWM8"/>
<name>A0A9E7SWM8_9EURY</name>
<keyword evidence="2" id="KW-1003">Cell membrane</keyword>
<feature type="transmembrane region" description="Helical" evidence="6">
    <location>
        <begin position="71"/>
        <end position="93"/>
    </location>
</feature>
<evidence type="ECO:0000256" key="6">
    <source>
        <dbReference type="SAM" id="Phobius"/>
    </source>
</evidence>
<gene>
    <name evidence="7" type="ORF">NGM29_02740</name>
</gene>
<feature type="transmembrane region" description="Helical" evidence="6">
    <location>
        <begin position="345"/>
        <end position="363"/>
    </location>
</feature>
<proteinExistence type="predicted"/>
<dbReference type="RefSeq" id="WP_254158777.1">
    <property type="nucleotide sequence ID" value="NZ_CP100355.1"/>
</dbReference>
<evidence type="ECO:0000256" key="4">
    <source>
        <dbReference type="ARBA" id="ARBA00022989"/>
    </source>
</evidence>
<feature type="transmembrane region" description="Helical" evidence="6">
    <location>
        <begin position="240"/>
        <end position="259"/>
    </location>
</feature>
<keyword evidence="5 6" id="KW-0472">Membrane</keyword>
<feature type="transmembrane region" description="Helical" evidence="6">
    <location>
        <begin position="130"/>
        <end position="152"/>
    </location>
</feature>
<reference evidence="7" key="1">
    <citation type="submission" date="2022-06" db="EMBL/GenBank/DDBJ databases">
        <title>Diverse halophilic archaea isolated from saline environments.</title>
        <authorList>
            <person name="Cui H.-L."/>
        </authorList>
    </citation>
    <scope>NUCLEOTIDE SEQUENCE</scope>
    <source>
        <strain evidence="7">WLHS1</strain>
    </source>
</reference>
<keyword evidence="4 6" id="KW-1133">Transmembrane helix</keyword>
<feature type="transmembrane region" description="Helical" evidence="6">
    <location>
        <begin position="29"/>
        <end position="51"/>
    </location>
</feature>
<evidence type="ECO:0000256" key="3">
    <source>
        <dbReference type="ARBA" id="ARBA00022692"/>
    </source>
</evidence>
<dbReference type="KEGG" id="sawl:NGM29_02740"/>
<evidence type="ECO:0000256" key="5">
    <source>
        <dbReference type="ARBA" id="ARBA00023136"/>
    </source>
</evidence>
<comment type="subcellular location">
    <subcellularLocation>
        <location evidence="1">Cell membrane</location>
        <topology evidence="1">Multi-pass membrane protein</topology>
    </subcellularLocation>
</comment>
<dbReference type="Proteomes" id="UP001056855">
    <property type="component" value="Chromosome"/>
</dbReference>
<evidence type="ECO:0000313" key="8">
    <source>
        <dbReference type="Proteomes" id="UP001056855"/>
    </source>
</evidence>
<dbReference type="GO" id="GO:0022857">
    <property type="term" value="F:transmembrane transporter activity"/>
    <property type="evidence" value="ECO:0007669"/>
    <property type="project" value="InterPro"/>
</dbReference>
<evidence type="ECO:0000313" key="7">
    <source>
        <dbReference type="EMBL" id="UTF54221.1"/>
    </source>
</evidence>
<dbReference type="PANTHER" id="PTHR47089">
    <property type="entry name" value="ABC TRANSPORTER, PERMEASE PROTEIN"/>
    <property type="match status" value="1"/>
</dbReference>
<dbReference type="Pfam" id="PF02653">
    <property type="entry name" value="BPD_transp_2"/>
    <property type="match status" value="1"/>
</dbReference>
<feature type="transmembrane region" description="Helical" evidence="6">
    <location>
        <begin position="164"/>
        <end position="183"/>
    </location>
</feature>
<keyword evidence="3 6" id="KW-0812">Transmembrane</keyword>
<feature type="transmembrane region" description="Helical" evidence="6">
    <location>
        <begin position="265"/>
        <end position="287"/>
    </location>
</feature>
<dbReference type="CDD" id="cd06580">
    <property type="entry name" value="TM_PBP1_transp_TpRbsC_like"/>
    <property type="match status" value="1"/>
</dbReference>
<feature type="transmembrane region" description="Helical" evidence="6">
    <location>
        <begin position="105"/>
        <end position="124"/>
    </location>
</feature>
<dbReference type="InterPro" id="IPR001851">
    <property type="entry name" value="ABC_transp_permease"/>
</dbReference>
<dbReference type="GeneID" id="73288928"/>
<dbReference type="EMBL" id="CP100355">
    <property type="protein sequence ID" value="UTF54221.1"/>
    <property type="molecule type" value="Genomic_DNA"/>
</dbReference>
<organism evidence="7 8">
    <name type="scientific">Natronosalvus rutilus</name>
    <dbReference type="NCBI Taxonomy" id="2953753"/>
    <lineage>
        <taxon>Archaea</taxon>
        <taxon>Methanobacteriati</taxon>
        <taxon>Methanobacteriota</taxon>
        <taxon>Stenosarchaea group</taxon>
        <taxon>Halobacteria</taxon>
        <taxon>Halobacteriales</taxon>
        <taxon>Natrialbaceae</taxon>
        <taxon>Natronosalvus</taxon>
    </lineage>
</organism>
<dbReference type="PANTHER" id="PTHR47089:SF1">
    <property type="entry name" value="GUANOSINE ABC TRANSPORTER PERMEASE PROTEIN NUPP"/>
    <property type="match status" value="1"/>
</dbReference>
<sequence length="377" mass="38768">MSSADQSGTRSLADRVAGRLLQATVLERLGIALASVTTAILIGLVIVAAAGYSPILFLNNLIVGALGSERILARTLRLSTFFILTGVAVAIAFRAGVFNIGVQGQFVVGGLFCTVSILWTAPFLPTGTVGGIGLMLIGTVAAAVGGGLYGALPGVLKAYADANEIITTIMLNFIAIGVVSWLLTNPLRAEGSTNVQTERLPDYVGLPPILFGDSSFSIIGLLLTLAVVAVVAIAMTRTGIGYDMVTSGYQAGAAVYSGVDAKRTIVATMTFSGAVAGLASAVYVIMFQGRFIEPASIHTYGYDAIAVSLLAANNPLGVLPAGLLFGGLNSSSSYIQTYSDVPVQLIDGIVGIVIVFVAAPELFRMAAKRAGLGGEDR</sequence>
<protein>
    <submittedName>
        <fullName evidence="7">ABC transporter permease</fullName>
    </submittedName>
</protein>
<evidence type="ECO:0000256" key="2">
    <source>
        <dbReference type="ARBA" id="ARBA00022475"/>
    </source>
</evidence>
<feature type="transmembrane region" description="Helical" evidence="6">
    <location>
        <begin position="299"/>
        <end position="325"/>
    </location>
</feature>
<feature type="transmembrane region" description="Helical" evidence="6">
    <location>
        <begin position="209"/>
        <end position="233"/>
    </location>
</feature>
<evidence type="ECO:0000256" key="1">
    <source>
        <dbReference type="ARBA" id="ARBA00004651"/>
    </source>
</evidence>
<dbReference type="GO" id="GO:0005886">
    <property type="term" value="C:plasma membrane"/>
    <property type="evidence" value="ECO:0007669"/>
    <property type="project" value="UniProtKB-SubCell"/>
</dbReference>